<dbReference type="EMBL" id="NHPB01000099">
    <property type="protein sequence ID" value="OYR68084.1"/>
    <property type="molecule type" value="Genomic_DNA"/>
</dbReference>
<organism evidence="1 2">
    <name type="scientific">Halorubrum ezzemoulense</name>
    <name type="common">Halorubrum chaoviator</name>
    <dbReference type="NCBI Taxonomy" id="337243"/>
    <lineage>
        <taxon>Archaea</taxon>
        <taxon>Methanobacteriati</taxon>
        <taxon>Methanobacteriota</taxon>
        <taxon>Stenosarchaea group</taxon>
        <taxon>Halobacteria</taxon>
        <taxon>Halobacteriales</taxon>
        <taxon>Haloferacaceae</taxon>
        <taxon>Halorubrum</taxon>
    </lineage>
</organism>
<accession>A0A256JGS6</accession>
<comment type="caution">
    <text evidence="1">The sequence shown here is derived from an EMBL/GenBank/DDBJ whole genome shotgun (WGS) entry which is preliminary data.</text>
</comment>
<dbReference type="AlphaFoldDB" id="A0A256JGS6"/>
<gene>
    <name evidence="1" type="ORF">DJ78_14165</name>
</gene>
<proteinExistence type="predicted"/>
<dbReference type="Proteomes" id="UP000216758">
    <property type="component" value="Unassembled WGS sequence"/>
</dbReference>
<sequence length="83" mass="9133">MILAQVDELIEGSLFEMLILGFWIDSKIFDSSGLSFDSSDHVPVYSNLESKDPLCEINIVLSDLLTSGILVCHSCLIVVSKEV</sequence>
<evidence type="ECO:0000313" key="1">
    <source>
        <dbReference type="EMBL" id="OYR68084.1"/>
    </source>
</evidence>
<name>A0A256JGS6_HALEZ</name>
<protein>
    <submittedName>
        <fullName evidence="1">Uncharacterized protein</fullName>
    </submittedName>
</protein>
<reference evidence="1 2" key="1">
    <citation type="journal article" date="2014" name="Front. Microbiol.">
        <title>Population and genomic analysis of the genus Halorubrum.</title>
        <authorList>
            <person name="Fullmer M.S."/>
            <person name="Soucy S.M."/>
            <person name="Swithers K.S."/>
            <person name="Makkay A.M."/>
            <person name="Wheeler R."/>
            <person name="Ventosa A."/>
            <person name="Gogarten J.P."/>
            <person name="Papke R.T."/>
        </authorList>
    </citation>
    <scope>NUCLEOTIDE SEQUENCE [LARGE SCALE GENOMIC DNA]</scope>
    <source>
        <strain evidence="1 2">G37</strain>
    </source>
</reference>
<evidence type="ECO:0000313" key="2">
    <source>
        <dbReference type="Proteomes" id="UP000216758"/>
    </source>
</evidence>